<feature type="transmembrane region" description="Helical" evidence="1">
    <location>
        <begin position="102"/>
        <end position="124"/>
    </location>
</feature>
<dbReference type="InterPro" id="IPR014617">
    <property type="entry name" value="YphA_Bacsu"/>
</dbReference>
<proteinExistence type="predicted"/>
<dbReference type="AlphaFoldDB" id="A0AAE3LML5"/>
<dbReference type="Pfam" id="PF24124">
    <property type="entry name" value="YphA"/>
    <property type="match status" value="1"/>
</dbReference>
<protein>
    <submittedName>
        <fullName evidence="2">Uncharacterized protein</fullName>
    </submittedName>
</protein>
<feature type="transmembrane region" description="Helical" evidence="1">
    <location>
        <begin position="52"/>
        <end position="68"/>
    </location>
</feature>
<accession>A0AAE3LML5</accession>
<feature type="transmembrane region" description="Helical" evidence="1">
    <location>
        <begin position="29"/>
        <end position="46"/>
    </location>
</feature>
<feature type="transmembrane region" description="Helical" evidence="1">
    <location>
        <begin position="131"/>
        <end position="149"/>
    </location>
</feature>
<keyword evidence="1" id="KW-1133">Transmembrane helix</keyword>
<sequence>MEGFLFFWIAWSGWIISTFILDKQNKYRLKIAATLLIVIILSDIHISIVSFHISLAAIFLLVVGYLYFIKKTFWFLLYTTIRIITITLAGASFLLMALYDPVWVIFDLAWLQSILFTILALVLFKKYEERIFSTIIGLIQADIIYSYLLKPFDIQYPIGSFAYFDGIALTCLFITTWYGLEHLQAIFQKNTQLEREKPL</sequence>
<evidence type="ECO:0000256" key="1">
    <source>
        <dbReference type="SAM" id="Phobius"/>
    </source>
</evidence>
<keyword evidence="3" id="KW-1185">Reference proteome</keyword>
<evidence type="ECO:0000313" key="3">
    <source>
        <dbReference type="Proteomes" id="UP001209318"/>
    </source>
</evidence>
<dbReference type="RefSeq" id="WP_263072957.1">
    <property type="nucleotide sequence ID" value="NZ_JAOUSF010000003.1"/>
</dbReference>
<gene>
    <name evidence="2" type="ORF">OEV98_09115</name>
</gene>
<keyword evidence="1" id="KW-0812">Transmembrane</keyword>
<feature type="transmembrane region" description="Helical" evidence="1">
    <location>
        <begin position="75"/>
        <end position="96"/>
    </location>
</feature>
<organism evidence="2 3">
    <name type="scientific">Perspicuibacillus lycopersici</name>
    <dbReference type="NCBI Taxonomy" id="1325689"/>
    <lineage>
        <taxon>Bacteria</taxon>
        <taxon>Bacillati</taxon>
        <taxon>Bacillota</taxon>
        <taxon>Bacilli</taxon>
        <taxon>Bacillales</taxon>
        <taxon>Bacillaceae</taxon>
        <taxon>Perspicuibacillus</taxon>
    </lineage>
</organism>
<comment type="caution">
    <text evidence="2">The sequence shown here is derived from an EMBL/GenBank/DDBJ whole genome shotgun (WGS) entry which is preliminary data.</text>
</comment>
<dbReference type="EMBL" id="JAOUSF010000003">
    <property type="protein sequence ID" value="MCU9613720.1"/>
    <property type="molecule type" value="Genomic_DNA"/>
</dbReference>
<evidence type="ECO:0000313" key="2">
    <source>
        <dbReference type="EMBL" id="MCU9613720.1"/>
    </source>
</evidence>
<feature type="transmembrane region" description="Helical" evidence="1">
    <location>
        <begin position="161"/>
        <end position="180"/>
    </location>
</feature>
<dbReference type="PIRSF" id="PIRSF036710">
    <property type="entry name" value="YphA_Bacsu"/>
    <property type="match status" value="1"/>
</dbReference>
<feature type="transmembrane region" description="Helical" evidence="1">
    <location>
        <begin position="6"/>
        <end position="22"/>
    </location>
</feature>
<keyword evidence="1" id="KW-0472">Membrane</keyword>
<reference evidence="2" key="1">
    <citation type="submission" date="2022-10" db="EMBL/GenBank/DDBJ databases">
        <title>Description of Fervidibacillus gen. nov. in the family Fervidibacillaceae fam. nov. with two species, Fervidibacillus albus sp. nov., and Fervidibacillus halotolerans sp. nov., isolated from tidal flat sediments.</title>
        <authorList>
            <person name="Kwon K.K."/>
            <person name="Yang S.-H."/>
        </authorList>
    </citation>
    <scope>NUCLEOTIDE SEQUENCE</scope>
    <source>
        <strain evidence="2">JCM 19140</strain>
    </source>
</reference>
<name>A0AAE3LML5_9BACI</name>
<dbReference type="Proteomes" id="UP001209318">
    <property type="component" value="Unassembled WGS sequence"/>
</dbReference>